<evidence type="ECO:0000256" key="1">
    <source>
        <dbReference type="SAM" id="MobiDB-lite"/>
    </source>
</evidence>
<name>C0E7L5_9CORY</name>
<evidence type="ECO:0000313" key="2">
    <source>
        <dbReference type="EMBL" id="EEG25390.1"/>
    </source>
</evidence>
<dbReference type="Proteomes" id="UP000006247">
    <property type="component" value="Unassembled WGS sequence"/>
</dbReference>
<accession>C0E7L5</accession>
<proteinExistence type="predicted"/>
<protein>
    <submittedName>
        <fullName evidence="2">Uncharacterized protein</fullName>
    </submittedName>
</protein>
<dbReference type="HOGENOM" id="CLU_3134640_0_0_11"/>
<evidence type="ECO:0000313" key="3">
    <source>
        <dbReference type="Proteomes" id="UP000006247"/>
    </source>
</evidence>
<comment type="caution">
    <text evidence="2">The sequence shown here is derived from an EMBL/GenBank/DDBJ whole genome shotgun (WGS) entry which is preliminary data.</text>
</comment>
<organism evidence="2 3">
    <name type="scientific">Corynebacterium matruchotii ATCC 33806</name>
    <dbReference type="NCBI Taxonomy" id="566549"/>
    <lineage>
        <taxon>Bacteria</taxon>
        <taxon>Bacillati</taxon>
        <taxon>Actinomycetota</taxon>
        <taxon>Actinomycetes</taxon>
        <taxon>Mycobacteriales</taxon>
        <taxon>Corynebacteriaceae</taxon>
        <taxon>Corynebacterium</taxon>
    </lineage>
</organism>
<dbReference type="AlphaFoldDB" id="C0E7L5"/>
<reference evidence="2 3" key="1">
    <citation type="submission" date="2009-01" db="EMBL/GenBank/DDBJ databases">
        <authorList>
            <person name="Fulton L."/>
            <person name="Clifton S."/>
            <person name="Chinwalla A.T."/>
            <person name="Mitreva M."/>
            <person name="Sodergren E."/>
            <person name="Weinstock G."/>
            <person name="Clifton S."/>
            <person name="Dooling D.J."/>
            <person name="Fulton B."/>
            <person name="Minx P."/>
            <person name="Pepin K.H."/>
            <person name="Johnson M."/>
            <person name="Bhonagiri V."/>
            <person name="Nash W.E."/>
            <person name="Mardis E.R."/>
            <person name="Wilson R.K."/>
        </authorList>
    </citation>
    <scope>NUCLEOTIDE SEQUENCE [LARGE SCALE GENOMIC DNA]</scope>
    <source>
        <strain evidence="2 3">ATCC 33806</strain>
    </source>
</reference>
<feature type="region of interest" description="Disordered" evidence="1">
    <location>
        <begin position="1"/>
        <end position="23"/>
    </location>
</feature>
<sequence length="49" mass="5490">MTRRDQYRKNIRIGGGRDITTESRSPTAISSLSTCVCWVDNTGLLPHIL</sequence>
<gene>
    <name evidence="2" type="ORF">CORMATOL_03004</name>
</gene>
<dbReference type="EMBL" id="ACEB01000053">
    <property type="protein sequence ID" value="EEG25390.1"/>
    <property type="molecule type" value="Genomic_DNA"/>
</dbReference>